<reference evidence="3" key="2">
    <citation type="submission" date="2015-01" db="EMBL/GenBank/DDBJ databases">
        <title>Evolutionary Origins and Diversification of the Mycorrhizal Mutualists.</title>
        <authorList>
            <consortium name="DOE Joint Genome Institute"/>
            <consortium name="Mycorrhizal Genomics Consortium"/>
            <person name="Kohler A."/>
            <person name="Kuo A."/>
            <person name="Nagy L.G."/>
            <person name="Floudas D."/>
            <person name="Copeland A."/>
            <person name="Barry K.W."/>
            <person name="Cichocki N."/>
            <person name="Veneault-Fourrey C."/>
            <person name="LaButti K."/>
            <person name="Lindquist E.A."/>
            <person name="Lipzen A."/>
            <person name="Lundell T."/>
            <person name="Morin E."/>
            <person name="Murat C."/>
            <person name="Riley R."/>
            <person name="Ohm R."/>
            <person name="Sun H."/>
            <person name="Tunlid A."/>
            <person name="Henrissat B."/>
            <person name="Grigoriev I.V."/>
            <person name="Hibbett D.S."/>
            <person name="Martin F."/>
        </authorList>
    </citation>
    <scope>NUCLEOTIDE SEQUENCE [LARGE SCALE GENOMIC DNA]</scope>
    <source>
        <strain evidence="3">Ve08.2h10</strain>
    </source>
</reference>
<gene>
    <name evidence="2" type="ORF">PAXRUDRAFT_101907</name>
</gene>
<name>A0A0D0DGL9_9AGAM</name>
<evidence type="ECO:0000256" key="1">
    <source>
        <dbReference type="SAM" id="MobiDB-lite"/>
    </source>
</evidence>
<sequence length="100" mass="10701">GSDHGDQGVHHTHTIPQTLDTPHETVSGTAADTMNPNAKSTGPTKPAGAPCTGNAQDINKEGERDERATWTTMVGMRSATCMPYPTRPHHLPTQTNTHHP</sequence>
<evidence type="ECO:0000313" key="2">
    <source>
        <dbReference type="EMBL" id="KIK77075.1"/>
    </source>
</evidence>
<dbReference type="Proteomes" id="UP000054538">
    <property type="component" value="Unassembled WGS sequence"/>
</dbReference>
<proteinExistence type="predicted"/>
<dbReference type="EMBL" id="KN827156">
    <property type="protein sequence ID" value="KIK77075.1"/>
    <property type="molecule type" value="Genomic_DNA"/>
</dbReference>
<dbReference type="HOGENOM" id="CLU_2312860_0_0_1"/>
<dbReference type="AlphaFoldDB" id="A0A0D0DGL9"/>
<feature type="region of interest" description="Disordered" evidence="1">
    <location>
        <begin position="1"/>
        <end position="100"/>
    </location>
</feature>
<accession>A0A0D0DGL9</accession>
<feature type="non-terminal residue" evidence="2">
    <location>
        <position position="1"/>
    </location>
</feature>
<reference evidence="2 3" key="1">
    <citation type="submission" date="2014-04" db="EMBL/GenBank/DDBJ databases">
        <authorList>
            <consortium name="DOE Joint Genome Institute"/>
            <person name="Kuo A."/>
            <person name="Kohler A."/>
            <person name="Jargeat P."/>
            <person name="Nagy L.G."/>
            <person name="Floudas D."/>
            <person name="Copeland A."/>
            <person name="Barry K.W."/>
            <person name="Cichocki N."/>
            <person name="Veneault-Fourrey C."/>
            <person name="LaButti K."/>
            <person name="Lindquist E.A."/>
            <person name="Lipzen A."/>
            <person name="Lundell T."/>
            <person name="Morin E."/>
            <person name="Murat C."/>
            <person name="Sun H."/>
            <person name="Tunlid A."/>
            <person name="Henrissat B."/>
            <person name="Grigoriev I.V."/>
            <person name="Hibbett D.S."/>
            <person name="Martin F."/>
            <person name="Nordberg H.P."/>
            <person name="Cantor M.N."/>
            <person name="Hua S.X."/>
        </authorList>
    </citation>
    <scope>NUCLEOTIDE SEQUENCE [LARGE SCALE GENOMIC DNA]</scope>
    <source>
        <strain evidence="2 3">Ve08.2h10</strain>
    </source>
</reference>
<keyword evidence="3" id="KW-1185">Reference proteome</keyword>
<feature type="compositionally biased region" description="Basic and acidic residues" evidence="1">
    <location>
        <begin position="58"/>
        <end position="68"/>
    </location>
</feature>
<organism evidence="2 3">
    <name type="scientific">Paxillus rubicundulus Ve08.2h10</name>
    <dbReference type="NCBI Taxonomy" id="930991"/>
    <lineage>
        <taxon>Eukaryota</taxon>
        <taxon>Fungi</taxon>
        <taxon>Dikarya</taxon>
        <taxon>Basidiomycota</taxon>
        <taxon>Agaricomycotina</taxon>
        <taxon>Agaricomycetes</taxon>
        <taxon>Agaricomycetidae</taxon>
        <taxon>Boletales</taxon>
        <taxon>Paxilineae</taxon>
        <taxon>Paxillaceae</taxon>
        <taxon>Paxillus</taxon>
    </lineage>
</organism>
<dbReference type="InParanoid" id="A0A0D0DGL9"/>
<evidence type="ECO:0000313" key="3">
    <source>
        <dbReference type="Proteomes" id="UP000054538"/>
    </source>
</evidence>
<feature type="compositionally biased region" description="Polar residues" evidence="1">
    <location>
        <begin position="14"/>
        <end position="43"/>
    </location>
</feature>
<protein>
    <submittedName>
        <fullName evidence="2">Uncharacterized protein</fullName>
    </submittedName>
</protein>
<feature type="non-terminal residue" evidence="2">
    <location>
        <position position="100"/>
    </location>
</feature>